<organism evidence="1 2">
    <name type="scientific">Rhododendron molle</name>
    <name type="common">Chinese azalea</name>
    <name type="synonym">Azalea mollis</name>
    <dbReference type="NCBI Taxonomy" id="49168"/>
    <lineage>
        <taxon>Eukaryota</taxon>
        <taxon>Viridiplantae</taxon>
        <taxon>Streptophyta</taxon>
        <taxon>Embryophyta</taxon>
        <taxon>Tracheophyta</taxon>
        <taxon>Spermatophyta</taxon>
        <taxon>Magnoliopsida</taxon>
        <taxon>eudicotyledons</taxon>
        <taxon>Gunneridae</taxon>
        <taxon>Pentapetalae</taxon>
        <taxon>asterids</taxon>
        <taxon>Ericales</taxon>
        <taxon>Ericaceae</taxon>
        <taxon>Ericoideae</taxon>
        <taxon>Rhodoreae</taxon>
        <taxon>Rhododendron</taxon>
    </lineage>
</organism>
<name>A0ACC0MPR6_RHOML</name>
<sequence>MVSKSRRRQSGDDGSNRSSYHEVKVKAAPHFFKIIHSSVVPHQKLRMPLKFISQYGNNLGNNVFLKVPSGAVWKVELERSNGVVWMCNGWKEFAKYYSIGFGHLLVFRYDGNCNFNVLIFDTSASEIEYPASYYRANIDKDASVKILDDSLVRESPVSERERANTKSKGLKLPNRKKDVKTEIETEEGAGGTSIGQRRHQSQIPVKMLSATADMNSRALERARDFKSKKPFFTVHMQPSYISGKFCLSMPVNFVKKYLGDHHKNFSLKISDGTIWSVRSYRRSMSTRCRLAWRQFARDNNLKVGDICIFELMIRQIHPQNMVSKSRRRQSGDNGSYRSSSHEVKVKAAPHFFKIIHSSGVPHQKLIHPQNMVSKSRRRQSRDNESNRSSSHEVKAAPHFFKIIHSSVVPHQKLRMPLKFISQYGNNLGNNVFLKVPSGAVWKVELERSNGVVWMCNGWKEFAKYYSIGFGHLLVFRKIHPQNMVSKSRRRQSGDDGSNRSSSHEMKVKAAPHFFKIIHSSGVPHQKLRIPLKFISQYGKNVGNHVFLKVPSGAVWKVELERSSDVVWMRNGWKEFAKYYSIGYGHLLVFRYDGNCNFNVLIFDTSASEIEYPVSATHGEQTNINGNGNSKIPDTEDVIENDDSVETLGDTPRATYNTKREEIYGRGEIEKLGIQTRQKTRQASYYRANIEKDVSVKILDDSLVRVSPVSERERANTNSGMENNSNKQEFPPNFKSKGLKLSNQKKDAKTEIETEECTGGTSVGERRHRSQVAVQKLSATTNINSRALERARDFKSKKPFFTVHLQPSYVSCNYSMNVPLEFLKEYLRDNQKNISLRISDGTTWLVRLYAGAMNGKRNLGWGPFVRDNNLKVGDICVFELISTGTEPQLDVTIIRK</sequence>
<reference evidence="1" key="1">
    <citation type="submission" date="2022-02" db="EMBL/GenBank/DDBJ databases">
        <title>Plant Genome Project.</title>
        <authorList>
            <person name="Zhang R.-G."/>
        </authorList>
    </citation>
    <scope>NUCLEOTIDE SEQUENCE</scope>
    <source>
        <strain evidence="1">AT1</strain>
    </source>
</reference>
<keyword evidence="2" id="KW-1185">Reference proteome</keyword>
<proteinExistence type="predicted"/>
<accession>A0ACC0MPR6</accession>
<comment type="caution">
    <text evidence="1">The sequence shown here is derived from an EMBL/GenBank/DDBJ whole genome shotgun (WGS) entry which is preliminary data.</text>
</comment>
<protein>
    <submittedName>
        <fullName evidence="1">Uncharacterized protein</fullName>
    </submittedName>
</protein>
<evidence type="ECO:0000313" key="1">
    <source>
        <dbReference type="EMBL" id="KAI8542288.1"/>
    </source>
</evidence>
<gene>
    <name evidence="1" type="ORF">RHMOL_Rhmol08G0127300</name>
</gene>
<evidence type="ECO:0000313" key="2">
    <source>
        <dbReference type="Proteomes" id="UP001062846"/>
    </source>
</evidence>
<dbReference type="Proteomes" id="UP001062846">
    <property type="component" value="Chromosome 8"/>
</dbReference>
<dbReference type="EMBL" id="CM046395">
    <property type="protein sequence ID" value="KAI8542288.1"/>
    <property type="molecule type" value="Genomic_DNA"/>
</dbReference>